<feature type="region of interest" description="Disordered" evidence="8">
    <location>
        <begin position="405"/>
        <end position="436"/>
    </location>
</feature>
<proteinExistence type="inferred from homology"/>
<dbReference type="HOGENOM" id="CLU_014218_8_2_9"/>
<keyword evidence="10" id="KW-0378">Hydrolase</keyword>
<dbReference type="InterPro" id="IPR019489">
    <property type="entry name" value="Clp_ATPase_C"/>
</dbReference>
<evidence type="ECO:0000256" key="5">
    <source>
        <dbReference type="ARBA" id="ARBA00023186"/>
    </source>
</evidence>
<sequence>MAKFDDRRVLKCSFCGKTQEQVKRLIAGPGVYICNECVELCLSILEDENVIAHPQITGDDTAITLPRPKEINEILDQYVVGQEDAKVALSVAVYNHYKRIYYGETSDVDLQKSNILLLGPTGVGKTMLAQTLAHILKVPFAIADATTLTEAGYVGEDVENILLRLIQAADYDVERAEHGIIYIDEIDKIARKSENPSITRDVSGEGVQQALLKILEGTVSNVPPMGGRKYPHQEFIQINTKDILFICGGAFDGLDKIIEKRTVSKALGFGADVRGKKEKAGINIFKNAIPQDLVHFGLIPELVGRIPVITTLNALDRKALIRILTEPKNAIVKQYIKLFEMDGVQLVFDESALNAIADKAIARETGARGLRAIMEDLLTAVMFDVPSDGTIAKITITGDCVTGAGQPAVERDPNKKSTRLTLPAKKPAPKKREDAS</sequence>
<dbReference type="FunFam" id="1.10.8.60:FF:000002">
    <property type="entry name" value="ATP-dependent Clp protease ATP-binding subunit ClpX"/>
    <property type="match status" value="1"/>
</dbReference>
<dbReference type="InterPro" id="IPR027417">
    <property type="entry name" value="P-loop_NTPase"/>
</dbReference>
<dbReference type="GO" id="GO:0051301">
    <property type="term" value="P:cell division"/>
    <property type="evidence" value="ECO:0007669"/>
    <property type="project" value="TreeGrafter"/>
</dbReference>
<dbReference type="Gene3D" id="3.40.50.300">
    <property type="entry name" value="P-loop containing nucleotide triphosphate hydrolases"/>
    <property type="match status" value="1"/>
</dbReference>
<dbReference type="RefSeq" id="WP_013486366.1">
    <property type="nucleotide sequence ID" value="NC_014828.1"/>
</dbReference>
<evidence type="ECO:0000313" key="10">
    <source>
        <dbReference type="EMBL" id="ADU28023.1"/>
    </source>
</evidence>
<evidence type="ECO:0000313" key="11">
    <source>
        <dbReference type="Proteomes" id="UP000001551"/>
    </source>
</evidence>
<feature type="binding site" evidence="6 7">
    <location>
        <position position="12"/>
    </location>
    <ligand>
        <name>Zn(2+)</name>
        <dbReference type="ChEBI" id="CHEBI:29105"/>
    </ligand>
</feature>
<dbReference type="HAMAP" id="MF_00175">
    <property type="entry name" value="ClpX"/>
    <property type="match status" value="1"/>
</dbReference>
<dbReference type="Pfam" id="PF06689">
    <property type="entry name" value="zf-C4_ClpX"/>
    <property type="match status" value="1"/>
</dbReference>
<dbReference type="EMBL" id="CP002400">
    <property type="protein sequence ID" value="ADU28023.1"/>
    <property type="molecule type" value="Genomic_DNA"/>
</dbReference>
<dbReference type="InterPro" id="IPR003959">
    <property type="entry name" value="ATPase_AAA_core"/>
</dbReference>
<evidence type="ECO:0000256" key="1">
    <source>
        <dbReference type="ARBA" id="ARBA00022723"/>
    </source>
</evidence>
<dbReference type="GO" id="GO:0051082">
    <property type="term" value="F:unfolded protein binding"/>
    <property type="evidence" value="ECO:0007669"/>
    <property type="project" value="UniProtKB-UniRule"/>
</dbReference>
<keyword evidence="11" id="KW-1185">Reference proteome</keyword>
<dbReference type="SMART" id="SM01086">
    <property type="entry name" value="ClpB_D2-small"/>
    <property type="match status" value="1"/>
</dbReference>
<dbReference type="InterPro" id="IPR046425">
    <property type="entry name" value="ClpX_bact"/>
</dbReference>
<dbReference type="GO" id="GO:0008233">
    <property type="term" value="F:peptidase activity"/>
    <property type="evidence" value="ECO:0007669"/>
    <property type="project" value="UniProtKB-KW"/>
</dbReference>
<dbReference type="PRINTS" id="PR00830">
    <property type="entry name" value="ENDOLAPTASE"/>
</dbReference>
<dbReference type="Pfam" id="PF10431">
    <property type="entry name" value="ClpB_D2-small"/>
    <property type="match status" value="1"/>
</dbReference>
<feature type="binding site" evidence="6 7">
    <location>
        <position position="34"/>
    </location>
    <ligand>
        <name>Zn(2+)</name>
        <dbReference type="ChEBI" id="CHEBI:29105"/>
    </ligand>
</feature>
<dbReference type="Proteomes" id="UP000001551">
    <property type="component" value="Chromosome"/>
</dbReference>
<evidence type="ECO:0000256" key="6">
    <source>
        <dbReference type="HAMAP-Rule" id="MF_00175"/>
    </source>
</evidence>
<dbReference type="CDD" id="cd19497">
    <property type="entry name" value="RecA-like_ClpX"/>
    <property type="match status" value="1"/>
</dbReference>
<dbReference type="InterPro" id="IPR010603">
    <property type="entry name" value="Znf_CppX_C4"/>
</dbReference>
<comment type="function">
    <text evidence="6">ATP-dependent specificity component of the Clp protease. It directs the protease to specific substrates. Can perform chaperone functions in the absence of ClpP.</text>
</comment>
<dbReference type="KEGG" id="eha:Ethha_2530"/>
<accession>E6U6F3</accession>
<comment type="subunit">
    <text evidence="6">Component of the ClpX-ClpP complex. Forms a hexameric ring that, in the presence of ATP, binds to fourteen ClpP subunits assembled into a disk-like structure with a central cavity, resembling the structure of eukaryotic proteasomes.</text>
</comment>
<dbReference type="InterPro" id="IPR059188">
    <property type="entry name" value="Znf_CLPX-like"/>
</dbReference>
<keyword evidence="1 6" id="KW-0479">Metal-binding</keyword>
<dbReference type="Gene3D" id="6.20.220.10">
    <property type="entry name" value="ClpX chaperone, C4-type zinc finger domain"/>
    <property type="match status" value="1"/>
</dbReference>
<dbReference type="PROSITE" id="PS51902">
    <property type="entry name" value="CLPX_ZB"/>
    <property type="match status" value="1"/>
</dbReference>
<dbReference type="InterPro" id="IPR038366">
    <property type="entry name" value="Znf_CppX_C4_sf"/>
</dbReference>
<dbReference type="GO" id="GO:0005524">
    <property type="term" value="F:ATP binding"/>
    <property type="evidence" value="ECO:0007669"/>
    <property type="project" value="UniProtKB-UniRule"/>
</dbReference>
<name>E6U6F3_ETHHY</name>
<evidence type="ECO:0000259" key="9">
    <source>
        <dbReference type="PROSITE" id="PS51902"/>
    </source>
</evidence>
<evidence type="ECO:0000256" key="7">
    <source>
        <dbReference type="PROSITE-ProRule" id="PRU01250"/>
    </source>
</evidence>
<dbReference type="SMART" id="SM00994">
    <property type="entry name" value="zf-C4_ClpX"/>
    <property type="match status" value="1"/>
</dbReference>
<dbReference type="SUPFAM" id="SSF57716">
    <property type="entry name" value="Glucocorticoid receptor-like (DNA-binding domain)"/>
    <property type="match status" value="1"/>
</dbReference>
<dbReference type="GO" id="GO:0009376">
    <property type="term" value="C:HslUV protease complex"/>
    <property type="evidence" value="ECO:0007669"/>
    <property type="project" value="TreeGrafter"/>
</dbReference>
<organism evidence="10 11">
    <name type="scientific">Ethanoligenens harbinense (strain DSM 18485 / JCM 12961 / CGMCC 1.5033 / YUAN-3)</name>
    <dbReference type="NCBI Taxonomy" id="663278"/>
    <lineage>
        <taxon>Bacteria</taxon>
        <taxon>Bacillati</taxon>
        <taxon>Bacillota</taxon>
        <taxon>Clostridia</taxon>
        <taxon>Eubacteriales</taxon>
        <taxon>Oscillospiraceae</taxon>
        <taxon>Ethanoligenens</taxon>
    </lineage>
</organism>
<gene>
    <name evidence="6" type="primary">clpX</name>
    <name evidence="10" type="ordered locus">Ethha_2530</name>
</gene>
<dbReference type="PANTHER" id="PTHR48102:SF7">
    <property type="entry name" value="ATP-DEPENDENT CLP PROTEASE ATP-BINDING SUBUNIT CLPX-LIKE, MITOCHONDRIAL"/>
    <property type="match status" value="1"/>
</dbReference>
<evidence type="ECO:0000256" key="2">
    <source>
        <dbReference type="ARBA" id="ARBA00022741"/>
    </source>
</evidence>
<dbReference type="STRING" id="663278.Ethha_2530"/>
<dbReference type="InterPro" id="IPR003593">
    <property type="entry name" value="AAA+_ATPase"/>
</dbReference>
<feature type="binding site" evidence="6 7">
    <location>
        <position position="37"/>
    </location>
    <ligand>
        <name>Zn(2+)</name>
        <dbReference type="ChEBI" id="CHEBI:29105"/>
    </ligand>
</feature>
<dbReference type="eggNOG" id="COG1219">
    <property type="taxonomic scope" value="Bacteria"/>
</dbReference>
<evidence type="ECO:0000256" key="3">
    <source>
        <dbReference type="ARBA" id="ARBA00022833"/>
    </source>
</evidence>
<dbReference type="GO" id="GO:0140662">
    <property type="term" value="F:ATP-dependent protein folding chaperone"/>
    <property type="evidence" value="ECO:0007669"/>
    <property type="project" value="InterPro"/>
</dbReference>
<dbReference type="NCBIfam" id="TIGR00382">
    <property type="entry name" value="clpX"/>
    <property type="match status" value="1"/>
</dbReference>
<dbReference type="AlphaFoldDB" id="E6U6F3"/>
<dbReference type="SMART" id="SM00382">
    <property type="entry name" value="AAA"/>
    <property type="match status" value="1"/>
</dbReference>
<dbReference type="GO" id="GO:0051603">
    <property type="term" value="P:proteolysis involved in protein catabolic process"/>
    <property type="evidence" value="ECO:0007669"/>
    <property type="project" value="TreeGrafter"/>
</dbReference>
<keyword evidence="3 6" id="KW-0862">Zinc</keyword>
<dbReference type="SUPFAM" id="SSF52540">
    <property type="entry name" value="P-loop containing nucleoside triphosphate hydrolases"/>
    <property type="match status" value="1"/>
</dbReference>
<keyword evidence="10" id="KW-0645">Protease</keyword>
<feature type="domain" description="ClpX-type ZB" evidence="9">
    <location>
        <begin position="1"/>
        <end position="53"/>
    </location>
</feature>
<comment type="similarity">
    <text evidence="6 7">Belongs to the ClpX chaperone family.</text>
</comment>
<keyword evidence="5 6" id="KW-0143">Chaperone</keyword>
<dbReference type="Gene3D" id="1.10.8.60">
    <property type="match status" value="1"/>
</dbReference>
<protein>
    <recommendedName>
        <fullName evidence="6">ATP-dependent Clp protease ATP-binding subunit ClpX</fullName>
    </recommendedName>
</protein>
<dbReference type="Pfam" id="PF07724">
    <property type="entry name" value="AAA_2"/>
    <property type="match status" value="1"/>
</dbReference>
<keyword evidence="2 6" id="KW-0547">Nucleotide-binding</keyword>
<dbReference type="GO" id="GO:0016887">
    <property type="term" value="F:ATP hydrolysis activity"/>
    <property type="evidence" value="ECO:0007669"/>
    <property type="project" value="InterPro"/>
</dbReference>
<dbReference type="GO" id="GO:0008270">
    <property type="term" value="F:zinc ion binding"/>
    <property type="evidence" value="ECO:0007669"/>
    <property type="project" value="UniProtKB-UniRule"/>
</dbReference>
<dbReference type="InterPro" id="IPR004487">
    <property type="entry name" value="Clp_protease_ATP-bd_su_ClpX"/>
</dbReference>
<evidence type="ECO:0000256" key="4">
    <source>
        <dbReference type="ARBA" id="ARBA00022840"/>
    </source>
</evidence>
<evidence type="ECO:0000256" key="8">
    <source>
        <dbReference type="SAM" id="MobiDB-lite"/>
    </source>
</evidence>
<dbReference type="PANTHER" id="PTHR48102">
    <property type="entry name" value="ATP-DEPENDENT CLP PROTEASE ATP-BINDING SUBUNIT CLPX-LIKE, MITOCHONDRIAL-RELATED"/>
    <property type="match status" value="1"/>
</dbReference>
<reference evidence="10 11" key="1">
    <citation type="submission" date="2010-12" db="EMBL/GenBank/DDBJ databases">
        <title>Complete sequence of Ethanoligenens harbinense YUAN-3.</title>
        <authorList>
            <person name="Lucas S."/>
            <person name="Copeland A."/>
            <person name="Lapidus A."/>
            <person name="Cheng J.-F."/>
            <person name="Bruce D."/>
            <person name="Goodwin L."/>
            <person name="Pitluck S."/>
            <person name="Chertkov O."/>
            <person name="Misra M."/>
            <person name="Detter J.C."/>
            <person name="Han C."/>
            <person name="Tapia R."/>
            <person name="Land M."/>
            <person name="Hauser L."/>
            <person name="Jeffries C."/>
            <person name="Kyrpides N."/>
            <person name="Ivanova N."/>
            <person name="Mikhailova N."/>
            <person name="Wang A."/>
            <person name="Mouttaki H."/>
            <person name="He Z."/>
            <person name="Zhou J."/>
            <person name="Hemme C.L."/>
            <person name="Woyke T."/>
        </authorList>
    </citation>
    <scope>NUCLEOTIDE SEQUENCE [LARGE SCALE GENOMIC DNA]</scope>
    <source>
        <strain evidence="11">DSM 18485 / JCM 12961 / CGMCC 1.5033 / YUAN-3</strain>
    </source>
</reference>
<dbReference type="InterPro" id="IPR050052">
    <property type="entry name" value="ATP-dep_Clp_protease_ClpX"/>
</dbReference>
<dbReference type="GO" id="GO:0046983">
    <property type="term" value="F:protein dimerization activity"/>
    <property type="evidence" value="ECO:0007669"/>
    <property type="project" value="UniProtKB-UniRule"/>
</dbReference>
<comment type="caution">
    <text evidence="6">Lacks conserved residue(s) required for the propagation of feature annotation.</text>
</comment>
<dbReference type="NCBIfam" id="NF003745">
    <property type="entry name" value="PRK05342.1"/>
    <property type="match status" value="1"/>
</dbReference>
<dbReference type="FunFam" id="3.40.50.300:FF:000005">
    <property type="entry name" value="ATP-dependent Clp protease ATP-binding subunit ClpX"/>
    <property type="match status" value="1"/>
</dbReference>
<keyword evidence="4 6" id="KW-0067">ATP-binding</keyword>
<feature type="binding site" evidence="6 7">
    <location>
        <position position="15"/>
    </location>
    <ligand>
        <name>Zn(2+)</name>
        <dbReference type="ChEBI" id="CHEBI:29105"/>
    </ligand>
</feature>